<dbReference type="EMBL" id="CM037161">
    <property type="protein sequence ID" value="KAH7854939.1"/>
    <property type="molecule type" value="Genomic_DNA"/>
</dbReference>
<accession>A0ACB7YP62</accession>
<reference evidence="1 2" key="1">
    <citation type="journal article" date="2021" name="Hortic Res">
        <title>High-quality reference genome and annotation aids understanding of berry development for evergreen blueberry (Vaccinium darrowii).</title>
        <authorList>
            <person name="Yu J."/>
            <person name="Hulse-Kemp A.M."/>
            <person name="Babiker E."/>
            <person name="Staton M."/>
        </authorList>
    </citation>
    <scope>NUCLEOTIDE SEQUENCE [LARGE SCALE GENOMIC DNA]</scope>
    <source>
        <strain evidence="2">cv. NJ 8807/NJ 8810</strain>
        <tissue evidence="1">Young leaf</tissue>
    </source>
</reference>
<comment type="caution">
    <text evidence="1">The sequence shown here is derived from an EMBL/GenBank/DDBJ whole genome shotgun (WGS) entry which is preliminary data.</text>
</comment>
<proteinExistence type="predicted"/>
<sequence length="259" mass="29822">MNWISVNGGDSLYFNLEQESIHTLPMPRPICGRVWYFGESSNHLHHVACDESRIILEFRIYEMERDYSGWFVKYSVTLGDIRDVCLEMGLDRESFFSILCILRRENGSEDESVLVFQLKGNRTVVWYNLMGKPFNKVLDLAPTTSSADANSNESSCTNRIVAEFKIYEMERDYSCWFVKYSVTVDDVRDACREMDLDMKSLFSILCILRRENGNEEESLLVVQLNVNGTVIRYNLTGKPFKKVLDFAPTTSSADANSNE</sequence>
<gene>
    <name evidence="1" type="ORF">Vadar_019386</name>
</gene>
<evidence type="ECO:0000313" key="1">
    <source>
        <dbReference type="EMBL" id="KAH7854939.1"/>
    </source>
</evidence>
<keyword evidence="2" id="KW-1185">Reference proteome</keyword>
<protein>
    <submittedName>
        <fullName evidence="1">Uncharacterized protein</fullName>
    </submittedName>
</protein>
<dbReference type="Proteomes" id="UP000828048">
    <property type="component" value="Chromosome 11"/>
</dbReference>
<name>A0ACB7YP62_9ERIC</name>
<evidence type="ECO:0000313" key="2">
    <source>
        <dbReference type="Proteomes" id="UP000828048"/>
    </source>
</evidence>
<organism evidence="1 2">
    <name type="scientific">Vaccinium darrowii</name>
    <dbReference type="NCBI Taxonomy" id="229202"/>
    <lineage>
        <taxon>Eukaryota</taxon>
        <taxon>Viridiplantae</taxon>
        <taxon>Streptophyta</taxon>
        <taxon>Embryophyta</taxon>
        <taxon>Tracheophyta</taxon>
        <taxon>Spermatophyta</taxon>
        <taxon>Magnoliopsida</taxon>
        <taxon>eudicotyledons</taxon>
        <taxon>Gunneridae</taxon>
        <taxon>Pentapetalae</taxon>
        <taxon>asterids</taxon>
        <taxon>Ericales</taxon>
        <taxon>Ericaceae</taxon>
        <taxon>Vaccinioideae</taxon>
        <taxon>Vaccinieae</taxon>
        <taxon>Vaccinium</taxon>
    </lineage>
</organism>